<dbReference type="AlphaFoldDB" id="E3NVQ6"/>
<dbReference type="InterPro" id="IPR000387">
    <property type="entry name" value="Tyr_Pase_dom"/>
</dbReference>
<evidence type="ECO:0000313" key="4">
    <source>
        <dbReference type="EMBL" id="EFO98979.1"/>
    </source>
</evidence>
<dbReference type="Gene3D" id="3.90.190.10">
    <property type="entry name" value="Protein tyrosine phosphatase superfamily"/>
    <property type="match status" value="1"/>
</dbReference>
<name>E3NVQ6_CAERE</name>
<dbReference type="PROSITE" id="PS50055">
    <property type="entry name" value="TYR_PHOSPHATASE_PTP"/>
    <property type="match status" value="1"/>
</dbReference>
<accession>E3NVQ6</accession>
<dbReference type="Proteomes" id="UP000008281">
    <property type="component" value="Unassembled WGS sequence"/>
</dbReference>
<dbReference type="InterPro" id="IPR029021">
    <property type="entry name" value="Prot-tyrosine_phosphatase-like"/>
</dbReference>
<protein>
    <recommendedName>
        <fullName evidence="6">Tyrosine-protein phosphatase domain-containing protein</fullName>
    </recommendedName>
</protein>
<evidence type="ECO:0000259" key="3">
    <source>
        <dbReference type="PROSITE" id="PS50056"/>
    </source>
</evidence>
<dbReference type="PANTHER" id="PTHR32525">
    <property type="entry name" value="PROTEIN-TYROSINE-PHOSPHATASE"/>
    <property type="match status" value="1"/>
</dbReference>
<dbReference type="Pfam" id="PF00102">
    <property type="entry name" value="Y_phosphatase"/>
    <property type="match status" value="1"/>
</dbReference>
<organism evidence="5">
    <name type="scientific">Caenorhabditis remanei</name>
    <name type="common">Caenorhabditis vulgaris</name>
    <dbReference type="NCBI Taxonomy" id="31234"/>
    <lineage>
        <taxon>Eukaryota</taxon>
        <taxon>Metazoa</taxon>
        <taxon>Ecdysozoa</taxon>
        <taxon>Nematoda</taxon>
        <taxon>Chromadorea</taxon>
        <taxon>Rhabditida</taxon>
        <taxon>Rhabditina</taxon>
        <taxon>Rhabditomorpha</taxon>
        <taxon>Rhabditoidea</taxon>
        <taxon>Rhabditidae</taxon>
        <taxon>Peloderinae</taxon>
        <taxon>Caenorhabditis</taxon>
    </lineage>
</organism>
<dbReference type="PROSITE" id="PS50056">
    <property type="entry name" value="TYR_PHOSPHATASE_2"/>
    <property type="match status" value="1"/>
</dbReference>
<dbReference type="STRING" id="31234.E3NVQ6"/>
<feature type="domain" description="Tyrosine specific protein phosphatases" evidence="3">
    <location>
        <begin position="439"/>
        <end position="509"/>
    </location>
</feature>
<feature type="domain" description="Tyrosine-protein phosphatase" evidence="2">
    <location>
        <begin position="272"/>
        <end position="518"/>
    </location>
</feature>
<evidence type="ECO:0000313" key="5">
    <source>
        <dbReference type="Proteomes" id="UP000008281"/>
    </source>
</evidence>
<dbReference type="InParanoid" id="E3NVQ6"/>
<dbReference type="PANTHER" id="PTHR32525:SF1">
    <property type="entry name" value="DOMAIN OF UNKNOWN FUNCTION WSN DOMAIN-CONTAINING PROTEIN-RELATED"/>
    <property type="match status" value="1"/>
</dbReference>
<dbReference type="SMART" id="SM00404">
    <property type="entry name" value="PTPc_motif"/>
    <property type="match status" value="1"/>
</dbReference>
<gene>
    <name evidence="4" type="ORF">CRE_06270</name>
</gene>
<keyword evidence="5" id="KW-1185">Reference proteome</keyword>
<evidence type="ECO:0008006" key="6">
    <source>
        <dbReference type="Google" id="ProtNLM"/>
    </source>
</evidence>
<evidence type="ECO:0000259" key="2">
    <source>
        <dbReference type="PROSITE" id="PS50055"/>
    </source>
</evidence>
<dbReference type="SUPFAM" id="SSF52799">
    <property type="entry name" value="(Phosphotyrosine protein) phosphatases II"/>
    <property type="match status" value="1"/>
</dbReference>
<reference evidence="4" key="1">
    <citation type="submission" date="2007-07" db="EMBL/GenBank/DDBJ databases">
        <title>PCAP assembly of the Caenorhabditis remanei genome.</title>
        <authorList>
            <consortium name="The Caenorhabditis remanei Sequencing Consortium"/>
            <person name="Wilson R.K."/>
        </authorList>
    </citation>
    <scope>NUCLEOTIDE SEQUENCE [LARGE SCALE GENOMIC DNA]</scope>
    <source>
        <strain evidence="4">PB4641</strain>
    </source>
</reference>
<feature type="region of interest" description="Disordered" evidence="1">
    <location>
        <begin position="547"/>
        <end position="602"/>
    </location>
</feature>
<dbReference type="PRINTS" id="PR00700">
    <property type="entry name" value="PRTYPHPHTASE"/>
</dbReference>
<feature type="compositionally biased region" description="Low complexity" evidence="1">
    <location>
        <begin position="547"/>
        <end position="576"/>
    </location>
</feature>
<dbReference type="InterPro" id="IPR000242">
    <property type="entry name" value="PTP_cat"/>
</dbReference>
<dbReference type="EMBL" id="DS271083">
    <property type="protein sequence ID" value="EFO98979.1"/>
    <property type="molecule type" value="Genomic_DNA"/>
</dbReference>
<dbReference type="HOGENOM" id="CLU_453605_0_0_1"/>
<dbReference type="SMART" id="SM00194">
    <property type="entry name" value="PTPc"/>
    <property type="match status" value="1"/>
</dbReference>
<sequence length="602" mass="65939">MSINGSNLNGLADGLQPLFKVQQRMGGLYDKLKLLASSNVRDSLDFFKQFQESLGSVEQSSADLVSNLFVELKKCDDNHTAVSEKKYETTAKIIGTAKKLAALSASVNSAVDGLNPTELTNKVNSLFISVGFSNFAVQQQSVKEIQSVLKNKDGLNEILKFLNQLKEKFNVAYTDSLKGEIEHMVNNHPNFEFTGYTNELKVHDCALKHAQNSAKVSQAIKAVQNLRGLDPKKIETVETAVTVVSEVAKGLSDVTSIPGAMKKSAKEVTTELNKLPDSLKNSEAIGQSVTSLYTASQLRGLESQISQLKTIDADVQAEIQKMLSPDDRKKVESQWGVHKKDMDELEKILAEIKTFDTGIDVSKAKTLGAYGTPLKQLASLSSSNIKAKEKSKALEVLLSQQSQPPIDPSTKSRNEFPNHTLTHYQYITWPDRGVPTDHETGIALMDLVKKSKKPVVVHCSAGIGRTMSFIGIEYIYDEVLANPGIVWCDAMIKMRDARWHGIQTYVQSIWVLLAVFFKLIRKYKLKSKPYTEDLKIMKEINDDPAAAAAPAAAPAEAPEAAEAPAAPAAAPRAPAAGENAEGIHEEDENQGQPRNHVIIPIE</sequence>
<dbReference type="InterPro" id="IPR003595">
    <property type="entry name" value="Tyr_Pase_cat"/>
</dbReference>
<dbReference type="OrthoDB" id="5846887at2759"/>
<dbReference type="GO" id="GO:0004725">
    <property type="term" value="F:protein tyrosine phosphatase activity"/>
    <property type="evidence" value="ECO:0007669"/>
    <property type="project" value="InterPro"/>
</dbReference>
<proteinExistence type="predicted"/>
<evidence type="ECO:0000256" key="1">
    <source>
        <dbReference type="SAM" id="MobiDB-lite"/>
    </source>
</evidence>
<dbReference type="eggNOG" id="ENOG502QR81">
    <property type="taxonomic scope" value="Eukaryota"/>
</dbReference>